<keyword evidence="2" id="KW-0808">Transferase</keyword>
<dbReference type="CDD" id="cd04301">
    <property type="entry name" value="NAT_SF"/>
    <property type="match status" value="1"/>
</dbReference>
<dbReference type="EMBL" id="PNYB01000037">
    <property type="protein sequence ID" value="PMS16242.1"/>
    <property type="molecule type" value="Genomic_DNA"/>
</dbReference>
<dbReference type="PROSITE" id="PS51186">
    <property type="entry name" value="GNAT"/>
    <property type="match status" value="1"/>
</dbReference>
<gene>
    <name evidence="2" type="ORF">C0Z19_26315</name>
</gene>
<feature type="domain" description="N-acetyltransferase" evidence="1">
    <location>
        <begin position="5"/>
        <end position="137"/>
    </location>
</feature>
<keyword evidence="3" id="KW-1185">Reference proteome</keyword>
<dbReference type="GO" id="GO:0016747">
    <property type="term" value="F:acyltransferase activity, transferring groups other than amino-acyl groups"/>
    <property type="evidence" value="ECO:0007669"/>
    <property type="project" value="InterPro"/>
</dbReference>
<dbReference type="InterPro" id="IPR016181">
    <property type="entry name" value="Acyl_CoA_acyltransferase"/>
</dbReference>
<evidence type="ECO:0000313" key="3">
    <source>
        <dbReference type="Proteomes" id="UP000235347"/>
    </source>
</evidence>
<dbReference type="PANTHER" id="PTHR43072:SF60">
    <property type="entry name" value="L-2,4-DIAMINOBUTYRIC ACID ACETYLTRANSFERASE"/>
    <property type="match status" value="1"/>
</dbReference>
<organism evidence="2 3">
    <name type="scientific">Trinickia soli</name>
    <dbReference type="NCBI Taxonomy" id="380675"/>
    <lineage>
        <taxon>Bacteria</taxon>
        <taxon>Pseudomonadati</taxon>
        <taxon>Pseudomonadota</taxon>
        <taxon>Betaproteobacteria</taxon>
        <taxon>Burkholderiales</taxon>
        <taxon>Burkholderiaceae</taxon>
        <taxon>Trinickia</taxon>
    </lineage>
</organism>
<dbReference type="RefSeq" id="WP_102612773.1">
    <property type="nucleotide sequence ID" value="NZ_CADIKD010000032.1"/>
</dbReference>
<protein>
    <submittedName>
        <fullName evidence="2">GNAT family N-acetyltransferase</fullName>
    </submittedName>
</protein>
<dbReference type="Pfam" id="PF00583">
    <property type="entry name" value="Acetyltransf_1"/>
    <property type="match status" value="1"/>
</dbReference>
<comment type="caution">
    <text evidence="2">The sequence shown here is derived from an EMBL/GenBank/DDBJ whole genome shotgun (WGS) entry which is preliminary data.</text>
</comment>
<proteinExistence type="predicted"/>
<dbReference type="InterPro" id="IPR000182">
    <property type="entry name" value="GNAT_dom"/>
</dbReference>
<dbReference type="AlphaFoldDB" id="A0A2N7VGG6"/>
<sequence length="137" mass="15488">MNDSIYIRAFESSDLPETARLFDLYRQFYEQRPNLMHAEQFLRARTENGESVVLVADEGQGVLAGFCQLYPSFCSVEAGPIYVLYDLFVEPRARRRGVAKCLLAAAHTRARADGKVRMDLTTARTNLQAQALYESMG</sequence>
<dbReference type="SUPFAM" id="SSF55729">
    <property type="entry name" value="Acyl-CoA N-acyltransferases (Nat)"/>
    <property type="match status" value="1"/>
</dbReference>
<dbReference type="Proteomes" id="UP000235347">
    <property type="component" value="Unassembled WGS sequence"/>
</dbReference>
<evidence type="ECO:0000259" key="1">
    <source>
        <dbReference type="PROSITE" id="PS51186"/>
    </source>
</evidence>
<name>A0A2N7VGG6_9BURK</name>
<dbReference type="PANTHER" id="PTHR43072">
    <property type="entry name" value="N-ACETYLTRANSFERASE"/>
    <property type="match status" value="1"/>
</dbReference>
<reference evidence="2 3" key="1">
    <citation type="submission" date="2018-01" db="EMBL/GenBank/DDBJ databases">
        <title>Whole genome analyses suggest that Burkholderia sensu lato contains two further novel genera in the rhizoxinica-symbiotica group Mycetohabitans gen. nov., and Trinickia gen. nov.: implications for the evolution of diazotrophy and nodulation in the Burkholderiaceae.</title>
        <authorList>
            <person name="Estrada-de los Santos P."/>
            <person name="Palmer M."/>
            <person name="Chavez-Ramirez B."/>
            <person name="Beukes C."/>
            <person name="Steenkamp E.T."/>
            <person name="Hirsch A.M."/>
            <person name="Manyaka P."/>
            <person name="Maluk M."/>
            <person name="Lafos M."/>
            <person name="Crook M."/>
            <person name="Gross E."/>
            <person name="Simon M.F."/>
            <person name="Bueno dos Reis Junior F."/>
            <person name="Poole P.S."/>
            <person name="Venter S.N."/>
            <person name="James E.K."/>
        </authorList>
    </citation>
    <scope>NUCLEOTIDE SEQUENCE [LARGE SCALE GENOMIC DNA]</scope>
    <source>
        <strain evidence="2 3">GP25-8</strain>
    </source>
</reference>
<dbReference type="Gene3D" id="3.40.630.30">
    <property type="match status" value="1"/>
</dbReference>
<evidence type="ECO:0000313" key="2">
    <source>
        <dbReference type="EMBL" id="PMS16242.1"/>
    </source>
</evidence>
<accession>A0A2N7VGG6</accession>